<evidence type="ECO:0000259" key="2">
    <source>
        <dbReference type="Pfam" id="PF13690"/>
    </source>
</evidence>
<sequence length="155" mass="16908">MADELYRLFFHATQDVFSLMLDLNHISEVLDGKKEDTGSSGKINISIGVVGDLQGEIIYHFPKETSLEMVKIMSGMDFPEVDDFVTSAIGEITNIISGKALMALSEKKVSCDILPPKIVIDGQVSEDSAPSSSSARICTDIGEIDLDVRLNRKQA</sequence>
<dbReference type="SUPFAM" id="SSF103039">
    <property type="entry name" value="CheC-like"/>
    <property type="match status" value="1"/>
</dbReference>
<dbReference type="GO" id="GO:0006935">
    <property type="term" value="P:chemotaxis"/>
    <property type="evidence" value="ECO:0007669"/>
    <property type="project" value="UniProtKB-KW"/>
</dbReference>
<dbReference type="RefSeq" id="WP_132013254.1">
    <property type="nucleotide sequence ID" value="NZ_SLUN01000004.1"/>
</dbReference>
<dbReference type="EMBL" id="SLUN01000004">
    <property type="protein sequence ID" value="TCL74268.1"/>
    <property type="molecule type" value="Genomic_DNA"/>
</dbReference>
<dbReference type="PANTHER" id="PTHR39452">
    <property type="entry name" value="CHEY-P PHOSPHATASE CHEX"/>
    <property type="match status" value="1"/>
</dbReference>
<evidence type="ECO:0000256" key="1">
    <source>
        <dbReference type="ARBA" id="ARBA00022500"/>
    </source>
</evidence>
<evidence type="ECO:0000313" key="3">
    <source>
        <dbReference type="EMBL" id="TCL74268.1"/>
    </source>
</evidence>
<reference evidence="3 4" key="1">
    <citation type="submission" date="2019-03" db="EMBL/GenBank/DDBJ databases">
        <title>Genomic Encyclopedia of Type Strains, Phase IV (KMG-IV): sequencing the most valuable type-strain genomes for metagenomic binning, comparative biology and taxonomic classification.</title>
        <authorList>
            <person name="Goeker M."/>
        </authorList>
    </citation>
    <scope>NUCLEOTIDE SEQUENCE [LARGE SCALE GENOMIC DNA]</scope>
    <source>
        <strain evidence="3 4">LX-B</strain>
    </source>
</reference>
<dbReference type="InterPro" id="IPR038756">
    <property type="entry name" value="CheX-like"/>
</dbReference>
<accession>A0A4R1S4V8</accession>
<gene>
    <name evidence="3" type="ORF">EDC14_1004206</name>
</gene>
<dbReference type="PANTHER" id="PTHR39452:SF1">
    <property type="entry name" value="CHEY-P PHOSPHATASE CHEX"/>
    <property type="match status" value="1"/>
</dbReference>
<protein>
    <submittedName>
        <fullName evidence="3">Chemotaxis protein CheX</fullName>
    </submittedName>
</protein>
<dbReference type="CDD" id="cd17906">
    <property type="entry name" value="CheX"/>
    <property type="match status" value="1"/>
</dbReference>
<name>A0A4R1S4V8_HYDET</name>
<proteinExistence type="predicted"/>
<feature type="domain" description="Chemotaxis phosphatase CheX-like" evidence="2">
    <location>
        <begin position="46"/>
        <end position="125"/>
    </location>
</feature>
<dbReference type="Gene3D" id="3.40.1550.10">
    <property type="entry name" value="CheC-like"/>
    <property type="match status" value="1"/>
</dbReference>
<dbReference type="InterPro" id="IPR028976">
    <property type="entry name" value="CheC-like_sf"/>
</dbReference>
<dbReference type="Pfam" id="PF13690">
    <property type="entry name" value="CheX"/>
    <property type="match status" value="1"/>
</dbReference>
<evidence type="ECO:0000313" key="4">
    <source>
        <dbReference type="Proteomes" id="UP000295008"/>
    </source>
</evidence>
<dbReference type="Proteomes" id="UP000295008">
    <property type="component" value="Unassembled WGS sequence"/>
</dbReference>
<comment type="caution">
    <text evidence="3">The sequence shown here is derived from an EMBL/GenBank/DDBJ whole genome shotgun (WGS) entry which is preliminary data.</text>
</comment>
<dbReference type="AlphaFoldDB" id="A0A4R1S4V8"/>
<keyword evidence="1" id="KW-0145">Chemotaxis</keyword>
<dbReference type="InterPro" id="IPR028051">
    <property type="entry name" value="CheX-like_dom"/>
</dbReference>
<keyword evidence="4" id="KW-1185">Reference proteome</keyword>
<dbReference type="OrthoDB" id="9788100at2"/>
<organism evidence="3 4">
    <name type="scientific">Hydrogenispora ethanolica</name>
    <dbReference type="NCBI Taxonomy" id="1082276"/>
    <lineage>
        <taxon>Bacteria</taxon>
        <taxon>Bacillati</taxon>
        <taxon>Bacillota</taxon>
        <taxon>Hydrogenispora</taxon>
    </lineage>
</organism>